<reference evidence="2 3" key="1">
    <citation type="submission" date="2017-06" db="EMBL/GenBank/DDBJ databases">
        <authorList>
            <person name="Kim H.J."/>
            <person name="Triplett B.A."/>
        </authorList>
    </citation>
    <scope>NUCLEOTIDE SEQUENCE [LARGE SCALE GENOMIC DNA]</scope>
    <source>
        <strain evidence="2">FRACA_ARgP5</strain>
    </source>
</reference>
<dbReference type="Proteomes" id="UP000234331">
    <property type="component" value="Unassembled WGS sequence"/>
</dbReference>
<evidence type="ECO:0000313" key="2">
    <source>
        <dbReference type="EMBL" id="SNQ46060.1"/>
    </source>
</evidence>
<feature type="region of interest" description="Disordered" evidence="1">
    <location>
        <begin position="178"/>
        <end position="199"/>
    </location>
</feature>
<sequence length="199" mass="20882">MLGRKRLLSLSLVGLTLAVGATLASLTLRSQGASTANQVSLVRHATPVNDSSSTVRRWSLHTVHGTVNVRPATLSKHTTWAVFAIDGPTKVVRSDTTKPFVLRLDTRTLANGTYTLTVTVFHRGQSPTFEAITVVVKNTPPQPLVKPAPTMSATPMAATTMTVAPMAVAPQATAAAVAPNTTSPLSRLATVPPAPGQKF</sequence>
<protein>
    <submittedName>
        <fullName evidence="2">Uncharacterized protein</fullName>
    </submittedName>
</protein>
<keyword evidence="3" id="KW-1185">Reference proteome</keyword>
<dbReference type="AlphaFoldDB" id="A0A2I2KK68"/>
<gene>
    <name evidence="2" type="ORF">FRACA_1230016</name>
</gene>
<name>A0A2I2KK68_9ACTN</name>
<evidence type="ECO:0000256" key="1">
    <source>
        <dbReference type="SAM" id="MobiDB-lite"/>
    </source>
</evidence>
<organism evidence="2 3">
    <name type="scientific">Frankia canadensis</name>
    <dbReference type="NCBI Taxonomy" id="1836972"/>
    <lineage>
        <taxon>Bacteria</taxon>
        <taxon>Bacillati</taxon>
        <taxon>Actinomycetota</taxon>
        <taxon>Actinomycetes</taxon>
        <taxon>Frankiales</taxon>
        <taxon>Frankiaceae</taxon>
        <taxon>Frankia</taxon>
    </lineage>
</organism>
<accession>A0A2I2KK68</accession>
<proteinExistence type="predicted"/>
<dbReference type="EMBL" id="FZMO01000028">
    <property type="protein sequence ID" value="SNQ46060.1"/>
    <property type="molecule type" value="Genomic_DNA"/>
</dbReference>
<evidence type="ECO:0000313" key="3">
    <source>
        <dbReference type="Proteomes" id="UP000234331"/>
    </source>
</evidence>